<dbReference type="PIRSF" id="PIRSF004808">
    <property type="entry name" value="LasT"/>
    <property type="match status" value="1"/>
</dbReference>
<dbReference type="PANTHER" id="PTHR42786">
    <property type="entry name" value="TRNA/RRNA METHYLTRANSFERASE"/>
    <property type="match status" value="1"/>
</dbReference>
<comment type="caution">
    <text evidence="7">The sequence shown here is derived from an EMBL/GenBank/DDBJ whole genome shotgun (WGS) entry which is preliminary data.</text>
</comment>
<dbReference type="GO" id="GO:0008173">
    <property type="term" value="F:RNA methyltransferase activity"/>
    <property type="evidence" value="ECO:0007669"/>
    <property type="project" value="InterPro"/>
</dbReference>
<feature type="domain" description="tRNA/rRNA methyltransferase SpoU type" evidence="6">
    <location>
        <begin position="17"/>
        <end position="174"/>
    </location>
</feature>
<dbReference type="InterPro" id="IPR001537">
    <property type="entry name" value="SpoU_MeTrfase"/>
</dbReference>
<dbReference type="Pfam" id="PF00588">
    <property type="entry name" value="SpoU_methylase"/>
    <property type="match status" value="1"/>
</dbReference>
<dbReference type="GO" id="GO:0002128">
    <property type="term" value="P:tRNA nucleoside ribose methylation"/>
    <property type="evidence" value="ECO:0007669"/>
    <property type="project" value="TreeGrafter"/>
</dbReference>
<keyword evidence="2" id="KW-0489">Methyltransferase</keyword>
<gene>
    <name evidence="7" type="ORF">CYCCA115_LOCUS12816</name>
</gene>
<comment type="similarity">
    <text evidence="1">Belongs to the class IV-like SAM-binding methyltransferase superfamily. RNA methyltransferase TrmH family.</text>
</comment>
<feature type="chain" id="PRO_5042167649" description="tRNA/rRNA methyltransferase SpoU type domain-containing protein" evidence="5">
    <location>
        <begin position="22"/>
        <end position="192"/>
    </location>
</feature>
<dbReference type="Gene3D" id="3.40.1280.10">
    <property type="match status" value="1"/>
</dbReference>
<reference evidence="7" key="1">
    <citation type="submission" date="2023-08" db="EMBL/GenBank/DDBJ databases">
        <authorList>
            <person name="Audoor S."/>
            <person name="Bilcke G."/>
        </authorList>
    </citation>
    <scope>NUCLEOTIDE SEQUENCE</scope>
</reference>
<dbReference type="InterPro" id="IPR029028">
    <property type="entry name" value="Alpha/beta_knot_MTases"/>
</dbReference>
<dbReference type="Proteomes" id="UP001295423">
    <property type="component" value="Unassembled WGS sequence"/>
</dbReference>
<dbReference type="EMBL" id="CAKOGP040001770">
    <property type="protein sequence ID" value="CAJ1950904.1"/>
    <property type="molecule type" value="Genomic_DNA"/>
</dbReference>
<dbReference type="InterPro" id="IPR004384">
    <property type="entry name" value="RNA_MeTrfase_TrmJ/LasT"/>
</dbReference>
<organism evidence="7 8">
    <name type="scientific">Cylindrotheca closterium</name>
    <dbReference type="NCBI Taxonomy" id="2856"/>
    <lineage>
        <taxon>Eukaryota</taxon>
        <taxon>Sar</taxon>
        <taxon>Stramenopiles</taxon>
        <taxon>Ochrophyta</taxon>
        <taxon>Bacillariophyta</taxon>
        <taxon>Bacillariophyceae</taxon>
        <taxon>Bacillariophycidae</taxon>
        <taxon>Bacillariales</taxon>
        <taxon>Bacillariaceae</taxon>
        <taxon>Cylindrotheca</taxon>
    </lineage>
</organism>
<dbReference type="InterPro" id="IPR029026">
    <property type="entry name" value="tRNA_m1G_MTases_N"/>
</dbReference>
<evidence type="ECO:0000256" key="3">
    <source>
        <dbReference type="ARBA" id="ARBA00022679"/>
    </source>
</evidence>
<protein>
    <recommendedName>
        <fullName evidence="6">tRNA/rRNA methyltransferase SpoU type domain-containing protein</fullName>
    </recommendedName>
</protein>
<keyword evidence="8" id="KW-1185">Reference proteome</keyword>
<name>A0AAD2JHK8_9STRA</name>
<evidence type="ECO:0000313" key="8">
    <source>
        <dbReference type="Proteomes" id="UP001295423"/>
    </source>
</evidence>
<accession>A0AAD2JHK8</accession>
<evidence type="ECO:0000256" key="5">
    <source>
        <dbReference type="SAM" id="SignalP"/>
    </source>
</evidence>
<keyword evidence="4" id="KW-0949">S-adenosyl-L-methionine</keyword>
<dbReference type="SUPFAM" id="SSF75217">
    <property type="entry name" value="alpha/beta knot"/>
    <property type="match status" value="1"/>
</dbReference>
<evidence type="ECO:0000256" key="2">
    <source>
        <dbReference type="ARBA" id="ARBA00022603"/>
    </source>
</evidence>
<proteinExistence type="inferred from homology"/>
<keyword evidence="5" id="KW-0732">Signal</keyword>
<evidence type="ECO:0000313" key="7">
    <source>
        <dbReference type="EMBL" id="CAJ1950904.1"/>
    </source>
</evidence>
<feature type="signal peptide" evidence="5">
    <location>
        <begin position="1"/>
        <end position="21"/>
    </location>
</feature>
<sequence length="192" mass="20936">MKPPFPCIFLSVVLRARFILTQTHHPGNVGASARALKTMGFDELVLVKPHDPKVLIRKKCKDRASGAADVLDGAKVYEALHEALEGTDVWCGTGMPVDMAQSRDLNERQFCEPRPFLEDLARATEAKSISFVFGNERAGMSKEDIELCHVMLGIPTNPTFGSLNLASAVQLIAYDCRQALGGFNSGNDEDDG</sequence>
<dbReference type="CDD" id="cd18093">
    <property type="entry name" value="SpoU-like_TrmJ"/>
    <property type="match status" value="1"/>
</dbReference>
<dbReference type="GO" id="GO:0003723">
    <property type="term" value="F:RNA binding"/>
    <property type="evidence" value="ECO:0007669"/>
    <property type="project" value="InterPro"/>
</dbReference>
<dbReference type="GO" id="GO:0005829">
    <property type="term" value="C:cytosol"/>
    <property type="evidence" value="ECO:0007669"/>
    <property type="project" value="TreeGrafter"/>
</dbReference>
<evidence type="ECO:0000259" key="6">
    <source>
        <dbReference type="Pfam" id="PF00588"/>
    </source>
</evidence>
<keyword evidence="3" id="KW-0808">Transferase</keyword>
<evidence type="ECO:0000256" key="1">
    <source>
        <dbReference type="ARBA" id="ARBA00007228"/>
    </source>
</evidence>
<evidence type="ECO:0000256" key="4">
    <source>
        <dbReference type="ARBA" id="ARBA00022691"/>
    </source>
</evidence>
<dbReference type="AlphaFoldDB" id="A0AAD2JHK8"/>
<dbReference type="PANTHER" id="PTHR42786:SF2">
    <property type="entry name" value="TRNA (CYTIDINE_URIDINE-2'-O-)-METHYLTRANSFERASE TRMJ"/>
    <property type="match status" value="1"/>
</dbReference>